<gene>
    <name evidence="1" type="ORF">C7S18_13920</name>
</gene>
<dbReference type="EMBL" id="CP027860">
    <property type="protein sequence ID" value="AVP98221.1"/>
    <property type="molecule type" value="Genomic_DNA"/>
</dbReference>
<dbReference type="KEGG" id="xba:C7S18_13920"/>
<keyword evidence="2" id="KW-1185">Reference proteome</keyword>
<reference evidence="1 2" key="1">
    <citation type="submission" date="2018-03" db="EMBL/GenBank/DDBJ databases">
        <title>Ahniella affigens gen. nov., sp. nov., a gammaproteobacterium isolated from sandy soil near a stream.</title>
        <authorList>
            <person name="Ko Y."/>
            <person name="Kim J.-H."/>
        </authorList>
    </citation>
    <scope>NUCLEOTIDE SEQUENCE [LARGE SCALE GENOMIC DNA]</scope>
    <source>
        <strain evidence="1 2">D13</strain>
    </source>
</reference>
<organism evidence="1 2">
    <name type="scientific">Ahniella affigens</name>
    <dbReference type="NCBI Taxonomy" id="2021234"/>
    <lineage>
        <taxon>Bacteria</taxon>
        <taxon>Pseudomonadati</taxon>
        <taxon>Pseudomonadota</taxon>
        <taxon>Gammaproteobacteria</taxon>
        <taxon>Lysobacterales</taxon>
        <taxon>Rhodanobacteraceae</taxon>
        <taxon>Ahniella</taxon>
    </lineage>
</organism>
<evidence type="ECO:0000313" key="1">
    <source>
        <dbReference type="EMBL" id="AVP98221.1"/>
    </source>
</evidence>
<accession>A0A2P1PTR3</accession>
<proteinExistence type="predicted"/>
<dbReference type="Proteomes" id="UP000241074">
    <property type="component" value="Chromosome"/>
</dbReference>
<sequence>MILVQVADPAMESPMDLNHWQVRQNGSSDQLDLPRKVLSRLVLNAMNERRRTNSAIAAP</sequence>
<dbReference type="AlphaFoldDB" id="A0A2P1PTR3"/>
<evidence type="ECO:0000313" key="2">
    <source>
        <dbReference type="Proteomes" id="UP000241074"/>
    </source>
</evidence>
<protein>
    <submittedName>
        <fullName evidence="1">Uncharacterized protein</fullName>
    </submittedName>
</protein>
<reference evidence="1 2" key="2">
    <citation type="submission" date="2018-03" db="EMBL/GenBank/DDBJ databases">
        <authorList>
            <person name="Keele B.F."/>
        </authorList>
    </citation>
    <scope>NUCLEOTIDE SEQUENCE [LARGE SCALE GENOMIC DNA]</scope>
    <source>
        <strain evidence="1 2">D13</strain>
    </source>
</reference>
<name>A0A2P1PTR3_9GAMM</name>